<feature type="signal peptide" evidence="1">
    <location>
        <begin position="1"/>
        <end position="20"/>
    </location>
</feature>
<feature type="chain" id="PRO_5046152781" description="DUF306 domain-containing protein" evidence="1">
    <location>
        <begin position="21"/>
        <end position="126"/>
    </location>
</feature>
<evidence type="ECO:0000313" key="3">
    <source>
        <dbReference type="Proteomes" id="UP000680815"/>
    </source>
</evidence>
<protein>
    <recommendedName>
        <fullName evidence="4">DUF306 domain-containing protein</fullName>
    </recommendedName>
</protein>
<evidence type="ECO:0000313" key="2">
    <source>
        <dbReference type="EMBL" id="MBP0466785.1"/>
    </source>
</evidence>
<proteinExistence type="predicted"/>
<organism evidence="2 3">
    <name type="scientific">Roseomonas nitratireducens</name>
    <dbReference type="NCBI Taxonomy" id="2820810"/>
    <lineage>
        <taxon>Bacteria</taxon>
        <taxon>Pseudomonadati</taxon>
        <taxon>Pseudomonadota</taxon>
        <taxon>Alphaproteobacteria</taxon>
        <taxon>Acetobacterales</taxon>
        <taxon>Roseomonadaceae</taxon>
        <taxon>Roseomonas</taxon>
    </lineage>
</organism>
<evidence type="ECO:0008006" key="4">
    <source>
        <dbReference type="Google" id="ProtNLM"/>
    </source>
</evidence>
<sequence>MRFVLALAAAILLGFGVARAEGGLPGHWRGVMMTPWGQAMGTETIFFPNGTYTTQSWMGGLQTRHWGRYEVVQNLIHFRLAGAEPREHCGPQRCTPLAWPQSETWVITRFEGDLLETPNGRMQRVR</sequence>
<keyword evidence="3" id="KW-1185">Reference proteome</keyword>
<evidence type="ECO:0000256" key="1">
    <source>
        <dbReference type="SAM" id="SignalP"/>
    </source>
</evidence>
<dbReference type="EMBL" id="JAGIYZ010000037">
    <property type="protein sequence ID" value="MBP0466785.1"/>
    <property type="molecule type" value="Genomic_DNA"/>
</dbReference>
<name>A0ABS4AZK6_9PROT</name>
<dbReference type="RefSeq" id="WP_209354173.1">
    <property type="nucleotide sequence ID" value="NZ_JAGIYZ010000037.1"/>
</dbReference>
<gene>
    <name evidence="2" type="ORF">J5Y09_22850</name>
</gene>
<accession>A0ABS4AZK6</accession>
<dbReference type="Proteomes" id="UP000680815">
    <property type="component" value="Unassembled WGS sequence"/>
</dbReference>
<comment type="caution">
    <text evidence="2">The sequence shown here is derived from an EMBL/GenBank/DDBJ whole genome shotgun (WGS) entry which is preliminary data.</text>
</comment>
<keyword evidence="1" id="KW-0732">Signal</keyword>
<reference evidence="2 3" key="1">
    <citation type="submission" date="2021-03" db="EMBL/GenBank/DDBJ databases">
        <authorList>
            <person name="So Y."/>
        </authorList>
    </citation>
    <scope>NUCLEOTIDE SEQUENCE [LARGE SCALE GENOMIC DNA]</scope>
    <source>
        <strain evidence="2 3">PWR1</strain>
    </source>
</reference>